<evidence type="ECO:0000313" key="3">
    <source>
        <dbReference type="Proteomes" id="UP001556098"/>
    </source>
</evidence>
<organism evidence="2 3">
    <name type="scientific">Sulfitobacter sediminis</name>
    <dbReference type="NCBI Taxonomy" id="3234186"/>
    <lineage>
        <taxon>Bacteria</taxon>
        <taxon>Pseudomonadati</taxon>
        <taxon>Pseudomonadota</taxon>
        <taxon>Alphaproteobacteria</taxon>
        <taxon>Rhodobacterales</taxon>
        <taxon>Roseobacteraceae</taxon>
        <taxon>Sulfitobacter</taxon>
    </lineage>
</organism>
<protein>
    <submittedName>
        <fullName evidence="2">YqjD family protein</fullName>
    </submittedName>
</protein>
<gene>
    <name evidence="2" type="ORF">AB2B41_00190</name>
</gene>
<dbReference type="Pfam" id="PF19029">
    <property type="entry name" value="DUF883_C"/>
    <property type="match status" value="1"/>
</dbReference>
<reference evidence="2 3" key="1">
    <citation type="submission" date="2024-07" db="EMBL/GenBank/DDBJ databases">
        <title>Marimonas sp.nov., isolated from tidal-flat sediment.</title>
        <authorList>
            <person name="Jayan J.N."/>
            <person name="Lee S.S."/>
        </authorList>
    </citation>
    <scope>NUCLEOTIDE SEQUENCE [LARGE SCALE GENOMIC DNA]</scope>
    <source>
        <strain evidence="2 3">MJW-29</strain>
    </source>
</reference>
<comment type="caution">
    <text evidence="2">The sequence shown here is derived from an EMBL/GenBank/DDBJ whole genome shotgun (WGS) entry which is preliminary data.</text>
</comment>
<evidence type="ECO:0000313" key="2">
    <source>
        <dbReference type="EMBL" id="MEW9918007.1"/>
    </source>
</evidence>
<name>A0ABV3RGB9_9RHOB</name>
<accession>A0ABV3RGB9</accession>
<feature type="domain" description="DUF883" evidence="1">
    <location>
        <begin position="79"/>
        <end position="108"/>
    </location>
</feature>
<dbReference type="InterPro" id="IPR043605">
    <property type="entry name" value="DUF883_C"/>
</dbReference>
<evidence type="ECO:0000259" key="1">
    <source>
        <dbReference type="Pfam" id="PF19029"/>
    </source>
</evidence>
<dbReference type="RefSeq" id="WP_367875707.1">
    <property type="nucleotide sequence ID" value="NZ_JBFNXX010000001.1"/>
</dbReference>
<dbReference type="Proteomes" id="UP001556098">
    <property type="component" value="Unassembled WGS sequence"/>
</dbReference>
<dbReference type="EMBL" id="JBFNXX010000001">
    <property type="protein sequence ID" value="MEW9918007.1"/>
    <property type="molecule type" value="Genomic_DNA"/>
</dbReference>
<sequence>MASTAKSTAKNGRATDTDISIEDLSAQIDILKADIASLTDALGTYTKAKGAEASEYAKTKARETARAGREKAVEAQLHAEDFVRNQPATALGIAAGVGFLVGMFTARR</sequence>
<proteinExistence type="predicted"/>
<keyword evidence="3" id="KW-1185">Reference proteome</keyword>